<name>A0A0F9EHW4_9ZZZZ</name>
<dbReference type="AlphaFoldDB" id="A0A0F9EHW4"/>
<comment type="caution">
    <text evidence="3">The sequence shown here is derived from an EMBL/GenBank/DDBJ whole genome shotgun (WGS) entry which is preliminary data.</text>
</comment>
<feature type="region of interest" description="Disordered" evidence="1">
    <location>
        <begin position="1"/>
        <end position="29"/>
    </location>
</feature>
<sequence>MRKKSAKEGTRTPKGLLPLPPQGSVSTSSTTSAKNQKYLIIISLILLSFFAWIVSYSQFYVSLPIFLSPQIIQSINFTWMWTVMMIAMMLPSIIPMVLLFTTISQSRTNYGFETISTTFFIFGYLGIWSSIGVG</sequence>
<feature type="compositionally biased region" description="Basic and acidic residues" evidence="1">
    <location>
        <begin position="1"/>
        <end position="11"/>
    </location>
</feature>
<evidence type="ECO:0000256" key="1">
    <source>
        <dbReference type="SAM" id="MobiDB-lite"/>
    </source>
</evidence>
<gene>
    <name evidence="3" type="ORF">LCGC14_2150770</name>
</gene>
<proteinExistence type="predicted"/>
<evidence type="ECO:0000313" key="3">
    <source>
        <dbReference type="EMBL" id="KKL65856.1"/>
    </source>
</evidence>
<organism evidence="3">
    <name type="scientific">marine sediment metagenome</name>
    <dbReference type="NCBI Taxonomy" id="412755"/>
    <lineage>
        <taxon>unclassified sequences</taxon>
        <taxon>metagenomes</taxon>
        <taxon>ecological metagenomes</taxon>
    </lineage>
</organism>
<evidence type="ECO:0000256" key="2">
    <source>
        <dbReference type="SAM" id="Phobius"/>
    </source>
</evidence>
<protein>
    <submittedName>
        <fullName evidence="3">Uncharacterized protein</fullName>
    </submittedName>
</protein>
<dbReference type="Pfam" id="PF09948">
    <property type="entry name" value="PpoB2"/>
    <property type="match status" value="1"/>
</dbReference>
<keyword evidence="2" id="KW-0812">Transmembrane</keyword>
<feature type="transmembrane region" description="Helical" evidence="2">
    <location>
        <begin position="79"/>
        <end position="100"/>
    </location>
</feature>
<accession>A0A0F9EHW4</accession>
<keyword evidence="2" id="KW-1133">Transmembrane helix</keyword>
<keyword evidence="2" id="KW-0472">Membrane</keyword>
<dbReference type="EMBL" id="LAZR01027397">
    <property type="protein sequence ID" value="KKL65856.1"/>
    <property type="molecule type" value="Genomic_DNA"/>
</dbReference>
<reference evidence="3" key="1">
    <citation type="journal article" date="2015" name="Nature">
        <title>Complex archaea that bridge the gap between prokaryotes and eukaryotes.</title>
        <authorList>
            <person name="Spang A."/>
            <person name="Saw J.H."/>
            <person name="Jorgensen S.L."/>
            <person name="Zaremba-Niedzwiedzka K."/>
            <person name="Martijn J."/>
            <person name="Lind A.E."/>
            <person name="van Eijk R."/>
            <person name="Schleper C."/>
            <person name="Guy L."/>
            <person name="Ettema T.J."/>
        </authorList>
    </citation>
    <scope>NUCLEOTIDE SEQUENCE</scope>
</reference>
<feature type="transmembrane region" description="Helical" evidence="2">
    <location>
        <begin position="38"/>
        <end position="59"/>
    </location>
</feature>
<feature type="transmembrane region" description="Helical" evidence="2">
    <location>
        <begin position="112"/>
        <end position="131"/>
    </location>
</feature>
<dbReference type="InterPro" id="IPR018688">
    <property type="entry name" value="PpoB2-like"/>
</dbReference>
<feature type="non-terminal residue" evidence="3">
    <location>
        <position position="134"/>
    </location>
</feature>